<sequence length="239" mass="25145">MNRLMGKGVAITPKSSAKSDIDQFLDAAAKLPAPAASGRGRLVFALDATMSRQSTWDLAQTVQTKMFATAAAHGGLEVQLVYYRGFGECKASPFMSGGQGLAGLMTKISVGAGQTQIEKVLRHVRDEARKTPIRALVFVGDAMEEQLDVLASVAGELGLLGVKAFLFQEGRDAIAEQAFRQIALLTGGAYATFDSSAPERLVALLSAVAAYAAGGRRALEFEARARGAAAANLLLAQLR</sequence>
<dbReference type="Proteomes" id="UP001626536">
    <property type="component" value="Chromosome"/>
</dbReference>
<name>A0ABZ0HTE4_9HYPH</name>
<proteinExistence type="predicted"/>
<dbReference type="EMBL" id="CP136862">
    <property type="protein sequence ID" value="WOJ89943.1"/>
    <property type="molecule type" value="Genomic_DNA"/>
</dbReference>
<dbReference type="InterPro" id="IPR036465">
    <property type="entry name" value="vWFA_dom_sf"/>
</dbReference>
<dbReference type="SUPFAM" id="SSF53300">
    <property type="entry name" value="vWA-like"/>
    <property type="match status" value="1"/>
</dbReference>
<evidence type="ECO:0000313" key="1">
    <source>
        <dbReference type="EMBL" id="WOJ89943.1"/>
    </source>
</evidence>
<keyword evidence="2" id="KW-1185">Reference proteome</keyword>
<organism evidence="1 2">
    <name type="scientific">Methylocapsa polymorpha</name>
    <dbReference type="NCBI Taxonomy" id="3080828"/>
    <lineage>
        <taxon>Bacteria</taxon>
        <taxon>Pseudomonadati</taxon>
        <taxon>Pseudomonadota</taxon>
        <taxon>Alphaproteobacteria</taxon>
        <taxon>Hyphomicrobiales</taxon>
        <taxon>Beijerinckiaceae</taxon>
        <taxon>Methylocapsa</taxon>
    </lineage>
</organism>
<dbReference type="Gene3D" id="3.40.50.410">
    <property type="entry name" value="von Willebrand factor, type A domain"/>
    <property type="match status" value="1"/>
</dbReference>
<gene>
    <name evidence="1" type="ORF">RZS28_01110</name>
</gene>
<evidence type="ECO:0000313" key="2">
    <source>
        <dbReference type="Proteomes" id="UP001626536"/>
    </source>
</evidence>
<reference evidence="1 2" key="1">
    <citation type="submission" date="2023-10" db="EMBL/GenBank/DDBJ databases">
        <title>Novel methanotroph of the genus Methylocapsa from a subarctic wetland.</title>
        <authorList>
            <person name="Belova S.E."/>
            <person name="Oshkin I.Y."/>
            <person name="Miroshnikov K."/>
            <person name="Dedysh S.N."/>
        </authorList>
    </citation>
    <scope>NUCLEOTIDE SEQUENCE [LARGE SCALE GENOMIC DNA]</scope>
    <source>
        <strain evidence="1 2">RX1</strain>
    </source>
</reference>
<accession>A0ABZ0HTE4</accession>
<protein>
    <submittedName>
        <fullName evidence="1">VWA domain-containing protein</fullName>
    </submittedName>
</protein>